<dbReference type="PANTHER" id="PTHR10916">
    <property type="entry name" value="60S RIBOSOMAL PROTEIN L35/50S RIBOSOMAL PROTEIN L29"/>
    <property type="match status" value="1"/>
</dbReference>
<dbReference type="PANTHER" id="PTHR10916:SF0">
    <property type="entry name" value="LARGE RIBOSOMAL SUBUNIT PROTEIN UL29C"/>
    <property type="match status" value="1"/>
</dbReference>
<dbReference type="GO" id="GO:0003735">
    <property type="term" value="F:structural constituent of ribosome"/>
    <property type="evidence" value="ECO:0007669"/>
    <property type="project" value="InterPro"/>
</dbReference>
<dbReference type="Pfam" id="PF00831">
    <property type="entry name" value="Ribosomal_L29"/>
    <property type="match status" value="1"/>
</dbReference>
<comment type="caution">
    <text evidence="7">The sequence shown here is derived from an EMBL/GenBank/DDBJ whole genome shotgun (WGS) entry which is preliminary data.</text>
</comment>
<dbReference type="Gene3D" id="1.10.287.310">
    <property type="match status" value="1"/>
</dbReference>
<keyword evidence="3 5" id="KW-0687">Ribonucleoprotein</keyword>
<evidence type="ECO:0000256" key="2">
    <source>
        <dbReference type="ARBA" id="ARBA00022980"/>
    </source>
</evidence>
<dbReference type="InterPro" id="IPR050063">
    <property type="entry name" value="Ribosomal_protein_uL29"/>
</dbReference>
<dbReference type="HAMAP" id="MF_00374">
    <property type="entry name" value="Ribosomal_uL29"/>
    <property type="match status" value="1"/>
</dbReference>
<evidence type="ECO:0000256" key="5">
    <source>
        <dbReference type="HAMAP-Rule" id="MF_00374"/>
    </source>
</evidence>
<keyword evidence="2 5" id="KW-0689">Ribosomal protein</keyword>
<evidence type="ECO:0000313" key="7">
    <source>
        <dbReference type="EMBL" id="RFA98229.1"/>
    </source>
</evidence>
<dbReference type="Proteomes" id="UP000257123">
    <property type="component" value="Unassembled WGS sequence"/>
</dbReference>
<evidence type="ECO:0000256" key="3">
    <source>
        <dbReference type="ARBA" id="ARBA00023274"/>
    </source>
</evidence>
<dbReference type="InterPro" id="IPR001854">
    <property type="entry name" value="Ribosomal_uL29"/>
</dbReference>
<evidence type="ECO:0000256" key="4">
    <source>
        <dbReference type="ARBA" id="ARBA00035204"/>
    </source>
</evidence>
<gene>
    <name evidence="7" type="primary">rpmC</name>
    <name evidence="5" type="synonym">rpl29</name>
    <name evidence="6" type="ORF">CGL51_08175</name>
    <name evidence="7" type="ORF">CGL52_07710</name>
</gene>
<evidence type="ECO:0000313" key="9">
    <source>
        <dbReference type="Proteomes" id="UP000257123"/>
    </source>
</evidence>
<protein>
    <recommendedName>
        <fullName evidence="4 5">Large ribosomal subunit protein uL29</fullName>
    </recommendedName>
</protein>
<proteinExistence type="inferred from homology"/>
<evidence type="ECO:0000313" key="8">
    <source>
        <dbReference type="Proteomes" id="UP000256877"/>
    </source>
</evidence>
<evidence type="ECO:0000256" key="1">
    <source>
        <dbReference type="ARBA" id="ARBA00009254"/>
    </source>
</evidence>
<evidence type="ECO:0000313" key="6">
    <source>
        <dbReference type="EMBL" id="RFA95116.1"/>
    </source>
</evidence>
<sequence length="75" mass="8942">MSSEKKLKAKVLREMKPEERSELLNQLRAELVRLETQRARGFVEKPGRIRQVRRIIARILTIEREEELKKAKSRS</sequence>
<reference evidence="8 9" key="1">
    <citation type="submission" date="2017-07" db="EMBL/GenBank/DDBJ databases">
        <title>Draft genome sequence of aerobic hyperthermophilic archaea, Pyrobaculum aerophilum YKB31 and YKB32.</title>
        <authorList>
            <person name="Mochizuki T."/>
            <person name="Berliner A.J."/>
            <person name="Yoshida-Takashima Y."/>
            <person name="Takaki Y."/>
            <person name="Nunoura T."/>
            <person name="Takai K."/>
        </authorList>
    </citation>
    <scope>NUCLEOTIDE SEQUENCE [LARGE SCALE GENOMIC DNA]</scope>
    <source>
        <strain evidence="6 9">YKB31</strain>
        <strain evidence="7 8">YKB32</strain>
    </source>
</reference>
<dbReference type="CDD" id="cd00427">
    <property type="entry name" value="Ribosomal_L29_HIP"/>
    <property type="match status" value="1"/>
</dbReference>
<dbReference type="RefSeq" id="WP_116421369.1">
    <property type="nucleotide sequence ID" value="NZ_NMUE01000025.1"/>
</dbReference>
<dbReference type="EMBL" id="NMUF01000019">
    <property type="protein sequence ID" value="RFA98229.1"/>
    <property type="molecule type" value="Genomic_DNA"/>
</dbReference>
<accession>A0A371R342</accession>
<dbReference type="GO" id="GO:0022625">
    <property type="term" value="C:cytosolic large ribosomal subunit"/>
    <property type="evidence" value="ECO:0007669"/>
    <property type="project" value="TreeGrafter"/>
</dbReference>
<dbReference type="AlphaFoldDB" id="A0A371R342"/>
<dbReference type="NCBIfam" id="TIGR00012">
    <property type="entry name" value="L29"/>
    <property type="match status" value="1"/>
</dbReference>
<dbReference type="GO" id="GO:0006412">
    <property type="term" value="P:translation"/>
    <property type="evidence" value="ECO:0007669"/>
    <property type="project" value="UniProtKB-UniRule"/>
</dbReference>
<dbReference type="FunFam" id="1.10.287.310:FF:000001">
    <property type="entry name" value="50S ribosomal protein L29"/>
    <property type="match status" value="1"/>
</dbReference>
<organism evidence="7 8">
    <name type="scientific">Pyrobaculum aerophilum</name>
    <dbReference type="NCBI Taxonomy" id="13773"/>
    <lineage>
        <taxon>Archaea</taxon>
        <taxon>Thermoproteota</taxon>
        <taxon>Thermoprotei</taxon>
        <taxon>Thermoproteales</taxon>
        <taxon>Thermoproteaceae</taxon>
        <taxon>Pyrobaculum</taxon>
    </lineage>
</organism>
<dbReference type="Proteomes" id="UP000256877">
    <property type="component" value="Unassembled WGS sequence"/>
</dbReference>
<dbReference type="InterPro" id="IPR036049">
    <property type="entry name" value="Ribosomal_uL29_sf"/>
</dbReference>
<name>A0A371R342_9CREN</name>
<dbReference type="SUPFAM" id="SSF46561">
    <property type="entry name" value="Ribosomal protein L29 (L29p)"/>
    <property type="match status" value="1"/>
</dbReference>
<comment type="similarity">
    <text evidence="1 5">Belongs to the universal ribosomal protein uL29 family.</text>
</comment>
<dbReference type="OrthoDB" id="28930at2157"/>
<dbReference type="EMBL" id="NMUE01000025">
    <property type="protein sequence ID" value="RFA95116.1"/>
    <property type="molecule type" value="Genomic_DNA"/>
</dbReference>